<protein>
    <submittedName>
        <fullName evidence="1">29197_t:CDS:1</fullName>
    </submittedName>
</protein>
<evidence type="ECO:0000313" key="2">
    <source>
        <dbReference type="Proteomes" id="UP000789901"/>
    </source>
</evidence>
<evidence type="ECO:0000313" key="1">
    <source>
        <dbReference type="EMBL" id="CAG8855146.1"/>
    </source>
</evidence>
<accession>A0ABN7XLD8</accession>
<name>A0ABN7XLD8_GIGMA</name>
<dbReference type="EMBL" id="CAJVQB010146344">
    <property type="protein sequence ID" value="CAG8855146.1"/>
    <property type="molecule type" value="Genomic_DNA"/>
</dbReference>
<feature type="non-terminal residue" evidence="1">
    <location>
        <position position="55"/>
    </location>
</feature>
<organism evidence="1 2">
    <name type="scientific">Gigaspora margarita</name>
    <dbReference type="NCBI Taxonomy" id="4874"/>
    <lineage>
        <taxon>Eukaryota</taxon>
        <taxon>Fungi</taxon>
        <taxon>Fungi incertae sedis</taxon>
        <taxon>Mucoromycota</taxon>
        <taxon>Glomeromycotina</taxon>
        <taxon>Glomeromycetes</taxon>
        <taxon>Diversisporales</taxon>
        <taxon>Gigasporaceae</taxon>
        <taxon>Gigaspora</taxon>
    </lineage>
</organism>
<gene>
    <name evidence="1" type="ORF">GMARGA_LOCUS43967</name>
</gene>
<sequence>EKTRQEKLHFKDVKEQLLEFCNHFRDIEDSIQIIRDYFAEKIVGSCGFGHPDHVA</sequence>
<proteinExistence type="predicted"/>
<dbReference type="Proteomes" id="UP000789901">
    <property type="component" value="Unassembled WGS sequence"/>
</dbReference>
<feature type="non-terminal residue" evidence="1">
    <location>
        <position position="1"/>
    </location>
</feature>
<comment type="caution">
    <text evidence="1">The sequence shown here is derived from an EMBL/GenBank/DDBJ whole genome shotgun (WGS) entry which is preliminary data.</text>
</comment>
<reference evidence="1 2" key="1">
    <citation type="submission" date="2021-06" db="EMBL/GenBank/DDBJ databases">
        <authorList>
            <person name="Kallberg Y."/>
            <person name="Tangrot J."/>
            <person name="Rosling A."/>
        </authorList>
    </citation>
    <scope>NUCLEOTIDE SEQUENCE [LARGE SCALE GENOMIC DNA]</scope>
    <source>
        <strain evidence="1 2">120-4 pot B 10/14</strain>
    </source>
</reference>
<keyword evidence="2" id="KW-1185">Reference proteome</keyword>